<dbReference type="SUPFAM" id="SSF47616">
    <property type="entry name" value="GST C-terminal domain-like"/>
    <property type="match status" value="1"/>
</dbReference>
<evidence type="ECO:0000313" key="3">
    <source>
        <dbReference type="EMBL" id="EFX02315.1"/>
    </source>
</evidence>
<evidence type="ECO:0000313" key="4">
    <source>
        <dbReference type="Proteomes" id="UP000007796"/>
    </source>
</evidence>
<dbReference type="InterPro" id="IPR010987">
    <property type="entry name" value="Glutathione-S-Trfase_C-like"/>
</dbReference>
<feature type="domain" description="GST C-terminal" evidence="2">
    <location>
        <begin position="114"/>
        <end position="249"/>
    </location>
</feature>
<dbReference type="RefSeq" id="XP_014171797.1">
    <property type="nucleotide sequence ID" value="XM_014316322.1"/>
</dbReference>
<proteinExistence type="predicted"/>
<dbReference type="Gene3D" id="1.20.1050.10">
    <property type="match status" value="1"/>
</dbReference>
<organism evidence="4">
    <name type="scientific">Grosmannia clavigera (strain kw1407 / UAMH 11150)</name>
    <name type="common">Blue stain fungus</name>
    <name type="synonym">Graphiocladiella clavigera</name>
    <dbReference type="NCBI Taxonomy" id="655863"/>
    <lineage>
        <taxon>Eukaryota</taxon>
        <taxon>Fungi</taxon>
        <taxon>Dikarya</taxon>
        <taxon>Ascomycota</taxon>
        <taxon>Pezizomycotina</taxon>
        <taxon>Sordariomycetes</taxon>
        <taxon>Sordariomycetidae</taxon>
        <taxon>Ophiostomatales</taxon>
        <taxon>Ophiostomataceae</taxon>
        <taxon>Leptographium</taxon>
    </lineage>
</organism>
<dbReference type="PANTHER" id="PTHR11571">
    <property type="entry name" value="GLUTATHIONE S-TRANSFERASE"/>
    <property type="match status" value="1"/>
</dbReference>
<dbReference type="InterPro" id="IPR004045">
    <property type="entry name" value="Glutathione_S-Trfase_N"/>
</dbReference>
<feature type="domain" description="GST N-terminal" evidence="1">
    <location>
        <begin position="5"/>
        <end position="101"/>
    </location>
</feature>
<dbReference type="InParanoid" id="F0XJS8"/>
<protein>
    <submittedName>
        <fullName evidence="3">Glutathione s-transferase-like protein</fullName>
    </submittedName>
</protein>
<dbReference type="AlphaFoldDB" id="F0XJS8"/>
<dbReference type="GO" id="GO:0006749">
    <property type="term" value="P:glutathione metabolic process"/>
    <property type="evidence" value="ECO:0007669"/>
    <property type="project" value="TreeGrafter"/>
</dbReference>
<evidence type="ECO:0000259" key="2">
    <source>
        <dbReference type="PROSITE" id="PS50405"/>
    </source>
</evidence>
<dbReference type="PROSITE" id="PS50404">
    <property type="entry name" value="GST_NTER"/>
    <property type="match status" value="1"/>
</dbReference>
<dbReference type="Proteomes" id="UP000007796">
    <property type="component" value="Unassembled WGS sequence"/>
</dbReference>
<dbReference type="InterPro" id="IPR004046">
    <property type="entry name" value="GST_C"/>
</dbReference>
<accession>F0XJS8</accession>
<dbReference type="CDD" id="cd03039">
    <property type="entry name" value="GST_N_Sigma_like"/>
    <property type="match status" value="1"/>
</dbReference>
<gene>
    <name evidence="3" type="ORF">CMQ_2364</name>
</gene>
<dbReference type="STRING" id="655863.F0XJS8"/>
<dbReference type="HOGENOM" id="CLU_039475_0_1_1"/>
<dbReference type="InterPro" id="IPR036282">
    <property type="entry name" value="Glutathione-S-Trfase_C_sf"/>
</dbReference>
<dbReference type="InterPro" id="IPR036249">
    <property type="entry name" value="Thioredoxin-like_sf"/>
</dbReference>
<dbReference type="PANTHER" id="PTHR11571:SF263">
    <property type="entry name" value="GLUTATHIONE S-TRANSFERASE"/>
    <property type="match status" value="1"/>
</dbReference>
<dbReference type="CDD" id="cd03192">
    <property type="entry name" value="GST_C_Sigma_like"/>
    <property type="match status" value="1"/>
</dbReference>
<dbReference type="InterPro" id="IPR050213">
    <property type="entry name" value="GST_superfamily"/>
</dbReference>
<dbReference type="EMBL" id="GL629782">
    <property type="protein sequence ID" value="EFX02315.1"/>
    <property type="molecule type" value="Genomic_DNA"/>
</dbReference>
<dbReference type="Gene3D" id="3.40.30.10">
    <property type="entry name" value="Glutaredoxin"/>
    <property type="match status" value="1"/>
</dbReference>
<dbReference type="GeneID" id="25975345"/>
<sequence>MAADAPYKLVYWPGLPGRGEHIRLLLEEAGVPYEDTAQMTATTDDELVGTAAVLAQISPDNRGDAVNAPPLAPPVLEHDGLVISQTANVLQYLGQRLGLAGDLAADPNAVYRVSALALTALDGLSDEVHDCHHPVSTSLFYEEQQAESVRASRAFVRVRLPKFLAYFDKVLAGSAAGSGPWLHGGRLTYADLVLFQCLDGTAHQFPRAIAAARASGLYARVFALADAVRARPRIAAYLASGRRQPYGEGIYRHYAELDVTAEDG</sequence>
<reference evidence="3 4" key="1">
    <citation type="journal article" date="2011" name="Proc. Natl. Acad. Sci. U.S.A.">
        <title>Genome and transcriptome analyses of the mountain pine beetle-fungal symbiont Grosmannia clavigera, a lodgepole pine pathogen.</title>
        <authorList>
            <person name="DiGuistini S."/>
            <person name="Wang Y."/>
            <person name="Liao N.Y."/>
            <person name="Taylor G."/>
            <person name="Tanguay P."/>
            <person name="Feau N."/>
            <person name="Henrissat B."/>
            <person name="Chan S.K."/>
            <person name="Hesse-Orce U."/>
            <person name="Alamouti S.M."/>
            <person name="Tsui C.K.M."/>
            <person name="Docking R.T."/>
            <person name="Levasseur A."/>
            <person name="Haridas S."/>
            <person name="Robertson G."/>
            <person name="Birol I."/>
            <person name="Holt R.A."/>
            <person name="Marra M.A."/>
            <person name="Hamelin R.C."/>
            <person name="Hirst M."/>
            <person name="Jones S.J.M."/>
            <person name="Bohlmann J."/>
            <person name="Breuil C."/>
        </authorList>
    </citation>
    <scope>NUCLEOTIDE SEQUENCE [LARGE SCALE GENOMIC DNA]</scope>
    <source>
        <strain evidence="4">kw1407 / UAMH 11150</strain>
    </source>
</reference>
<dbReference type="Pfam" id="PF14497">
    <property type="entry name" value="GST_C_3"/>
    <property type="match status" value="1"/>
</dbReference>
<dbReference type="OrthoDB" id="414243at2759"/>
<keyword evidence="4" id="KW-1185">Reference proteome</keyword>
<keyword evidence="3" id="KW-0808">Transferase</keyword>
<evidence type="ECO:0000259" key="1">
    <source>
        <dbReference type="PROSITE" id="PS50404"/>
    </source>
</evidence>
<name>F0XJS8_GROCL</name>
<dbReference type="SUPFAM" id="SSF52833">
    <property type="entry name" value="Thioredoxin-like"/>
    <property type="match status" value="1"/>
</dbReference>
<dbReference type="GO" id="GO:0004364">
    <property type="term" value="F:glutathione transferase activity"/>
    <property type="evidence" value="ECO:0007669"/>
    <property type="project" value="TreeGrafter"/>
</dbReference>
<dbReference type="PROSITE" id="PS50405">
    <property type="entry name" value="GST_CTER"/>
    <property type="match status" value="1"/>
</dbReference>
<dbReference type="eggNOG" id="KOG1695">
    <property type="taxonomic scope" value="Eukaryota"/>
</dbReference>